<dbReference type="EMBL" id="MLAK01001058">
    <property type="protein sequence ID" value="OHS98406.1"/>
    <property type="molecule type" value="Genomic_DNA"/>
</dbReference>
<dbReference type="Pfam" id="PF07004">
    <property type="entry name" value="SHIPPO-rpt"/>
    <property type="match status" value="7"/>
</dbReference>
<accession>A0A1J4JGY3</accession>
<evidence type="ECO:0000313" key="2">
    <source>
        <dbReference type="EMBL" id="OHS98406.1"/>
    </source>
</evidence>
<dbReference type="Proteomes" id="UP000179807">
    <property type="component" value="Unassembled WGS sequence"/>
</dbReference>
<dbReference type="RefSeq" id="XP_068351543.1">
    <property type="nucleotide sequence ID" value="XM_068510136.1"/>
</dbReference>
<dbReference type="InterPro" id="IPR051291">
    <property type="entry name" value="CIMAP"/>
</dbReference>
<feature type="compositionally biased region" description="Basic and acidic residues" evidence="1">
    <location>
        <begin position="444"/>
        <end position="453"/>
    </location>
</feature>
<sequence length="482" mass="54044">MTQKKMAAWCRSTARDFSFAKSNTPEQVGPGSYNVETSSPRSARSPSACFKRNDVGASRDIFQVTSIVTPSPADYDQPFLNTRLACTSSFQSKTKRNLFNLQNNPGPCEYGEVHDWKPENSKKRARMASSYRQKPISGNVGQDVLGYELKDDGSVRVVKKLFHGPEWVGPGSYSPQNQSSSRVHSLNECYRHCELWDENDNPGPGKYSPLESDKKYMRRISDKPKSDEVIPHKSEGLSQVEWGPHLEKGRNSQNSIFKSKTTRKLYPEVEETPSPAAYRVESSRKSGTSMSNAAFGQRSPRFDDKTEISPGPGQYESKKMAWGKKGSSLVRRAVDKYDPSSESPGPGAYSPKQGNSFNKRKKDSRPTSSFASQSKRGWENSTCSPGPGAYNVGRRSESANRKKTIHASRFKETNNFMYNPYMDNPSPADYQHIEKVSKRGRSISRSDRFDNRVNDTPGPGSYEIVHSSMLKKSNHIDFRGLC</sequence>
<feature type="compositionally biased region" description="Polar residues" evidence="1">
    <location>
        <begin position="285"/>
        <end position="294"/>
    </location>
</feature>
<reference evidence="2" key="1">
    <citation type="submission" date="2016-10" db="EMBL/GenBank/DDBJ databases">
        <authorList>
            <person name="Benchimol M."/>
            <person name="Almeida L.G."/>
            <person name="Vasconcelos A.T."/>
            <person name="Perreira-Neves A."/>
            <person name="Rosa I.A."/>
            <person name="Tasca T."/>
            <person name="Bogo M.R."/>
            <person name="de Souza W."/>
        </authorList>
    </citation>
    <scope>NUCLEOTIDE SEQUENCE [LARGE SCALE GENOMIC DNA]</scope>
    <source>
        <strain evidence="2">K</strain>
    </source>
</reference>
<dbReference type="GeneID" id="94844840"/>
<dbReference type="AlphaFoldDB" id="A0A1J4JGY3"/>
<feature type="compositionally biased region" description="Polar residues" evidence="1">
    <location>
        <begin position="366"/>
        <end position="384"/>
    </location>
</feature>
<feature type="compositionally biased region" description="Low complexity" evidence="1">
    <location>
        <begin position="38"/>
        <end position="48"/>
    </location>
</feature>
<keyword evidence="3" id="KW-1185">Reference proteome</keyword>
<feature type="region of interest" description="Disordered" evidence="1">
    <location>
        <begin position="437"/>
        <end position="460"/>
    </location>
</feature>
<evidence type="ECO:0000256" key="1">
    <source>
        <dbReference type="SAM" id="MobiDB-lite"/>
    </source>
</evidence>
<name>A0A1J4JGY3_9EUKA</name>
<dbReference type="VEuPathDB" id="TrichDB:TRFO_35230"/>
<proteinExistence type="predicted"/>
<feature type="compositionally biased region" description="Basic and acidic residues" evidence="1">
    <location>
        <begin position="222"/>
        <end position="235"/>
    </location>
</feature>
<dbReference type="PANTHER" id="PTHR21580">
    <property type="entry name" value="SHIPPO-1-RELATED"/>
    <property type="match status" value="1"/>
</dbReference>
<comment type="caution">
    <text evidence="2">The sequence shown here is derived from an EMBL/GenBank/DDBJ whole genome shotgun (WGS) entry which is preliminary data.</text>
</comment>
<feature type="region of interest" description="Disordered" evidence="1">
    <location>
        <begin position="20"/>
        <end position="50"/>
    </location>
</feature>
<dbReference type="OrthoDB" id="406368at2759"/>
<dbReference type="InterPro" id="IPR010736">
    <property type="entry name" value="SHIPPO-rpt"/>
</dbReference>
<evidence type="ECO:0000313" key="3">
    <source>
        <dbReference type="Proteomes" id="UP000179807"/>
    </source>
</evidence>
<feature type="region of interest" description="Disordered" evidence="1">
    <location>
        <begin position="222"/>
        <end position="407"/>
    </location>
</feature>
<gene>
    <name evidence="2" type="ORF">TRFO_35230</name>
</gene>
<organism evidence="2 3">
    <name type="scientific">Tritrichomonas foetus</name>
    <dbReference type="NCBI Taxonomy" id="1144522"/>
    <lineage>
        <taxon>Eukaryota</taxon>
        <taxon>Metamonada</taxon>
        <taxon>Parabasalia</taxon>
        <taxon>Tritrichomonadida</taxon>
        <taxon>Tritrichomonadidae</taxon>
        <taxon>Tritrichomonas</taxon>
    </lineage>
</organism>
<protein>
    <submittedName>
        <fullName evidence="2">Uncharacterized protein</fullName>
    </submittedName>
</protein>